<protein>
    <recommendedName>
        <fullName evidence="2">histidine kinase</fullName>
        <ecNumber evidence="2">2.7.13.3</ecNumber>
    </recommendedName>
</protein>
<dbReference type="Pfam" id="PF07730">
    <property type="entry name" value="HisKA_3"/>
    <property type="match status" value="1"/>
</dbReference>
<dbReference type="GO" id="GO:0000155">
    <property type="term" value="F:phosphorelay sensor kinase activity"/>
    <property type="evidence" value="ECO:0007669"/>
    <property type="project" value="InterPro"/>
</dbReference>
<dbReference type="EC" id="2.7.13.3" evidence="2"/>
<evidence type="ECO:0000256" key="5">
    <source>
        <dbReference type="ARBA" id="ARBA00022741"/>
    </source>
</evidence>
<keyword evidence="13" id="KW-1185">Reference proteome</keyword>
<feature type="transmembrane region" description="Helical" evidence="10">
    <location>
        <begin position="142"/>
        <end position="162"/>
    </location>
</feature>
<dbReference type="AlphaFoldDB" id="E3JDL8"/>
<dbReference type="KEGG" id="fri:FraEuI1c_6815"/>
<dbReference type="eggNOG" id="COG4585">
    <property type="taxonomic scope" value="Bacteria"/>
</dbReference>
<dbReference type="InterPro" id="IPR011712">
    <property type="entry name" value="Sig_transdc_His_kin_sub3_dim/P"/>
</dbReference>
<dbReference type="Proteomes" id="UP000002484">
    <property type="component" value="Chromosome"/>
</dbReference>
<dbReference type="InParanoid" id="E3JDL8"/>
<organism evidence="12 13">
    <name type="scientific">Pseudofrankia inefficax (strain DSM 45817 / CECT 9037 / DDB 130130 / EuI1c)</name>
    <name type="common">Frankia inefficax</name>
    <dbReference type="NCBI Taxonomy" id="298654"/>
    <lineage>
        <taxon>Bacteria</taxon>
        <taxon>Bacillati</taxon>
        <taxon>Actinomycetota</taxon>
        <taxon>Actinomycetes</taxon>
        <taxon>Frankiales</taxon>
        <taxon>Frankiaceae</taxon>
        <taxon>Pseudofrankia</taxon>
    </lineage>
</organism>
<dbReference type="Gene3D" id="3.30.565.10">
    <property type="entry name" value="Histidine kinase-like ATPase, C-terminal domain"/>
    <property type="match status" value="1"/>
</dbReference>
<dbReference type="HOGENOM" id="CLU_000445_20_1_11"/>
<keyword evidence="8" id="KW-0902">Two-component regulatory system</keyword>
<evidence type="ECO:0000256" key="6">
    <source>
        <dbReference type="ARBA" id="ARBA00022777"/>
    </source>
</evidence>
<keyword evidence="10" id="KW-0472">Membrane</keyword>
<dbReference type="PANTHER" id="PTHR24421">
    <property type="entry name" value="NITRATE/NITRITE SENSOR PROTEIN NARX-RELATED"/>
    <property type="match status" value="1"/>
</dbReference>
<keyword evidence="10" id="KW-1133">Transmembrane helix</keyword>
<keyword evidence="5" id="KW-0547">Nucleotide-binding</keyword>
<evidence type="ECO:0000256" key="3">
    <source>
        <dbReference type="ARBA" id="ARBA00022553"/>
    </source>
</evidence>
<dbReference type="GO" id="GO:0005524">
    <property type="term" value="F:ATP binding"/>
    <property type="evidence" value="ECO:0007669"/>
    <property type="project" value="UniProtKB-KW"/>
</dbReference>
<keyword evidence="4" id="KW-0808">Transferase</keyword>
<evidence type="ECO:0000256" key="7">
    <source>
        <dbReference type="ARBA" id="ARBA00022840"/>
    </source>
</evidence>
<dbReference type="SUPFAM" id="SSF55874">
    <property type="entry name" value="ATPase domain of HSP90 chaperone/DNA topoisomerase II/histidine kinase"/>
    <property type="match status" value="1"/>
</dbReference>
<dbReference type="GO" id="GO:0016020">
    <property type="term" value="C:membrane"/>
    <property type="evidence" value="ECO:0007669"/>
    <property type="project" value="InterPro"/>
</dbReference>
<evidence type="ECO:0000256" key="1">
    <source>
        <dbReference type="ARBA" id="ARBA00000085"/>
    </source>
</evidence>
<feature type="transmembrane region" description="Helical" evidence="10">
    <location>
        <begin position="78"/>
        <end position="100"/>
    </location>
</feature>
<dbReference type="Gene3D" id="1.20.5.1930">
    <property type="match status" value="1"/>
</dbReference>
<feature type="domain" description="Signal transduction histidine kinase subgroup 3 dimerisation and phosphoacceptor" evidence="11">
    <location>
        <begin position="184"/>
        <end position="248"/>
    </location>
</feature>
<name>E3JDL8_PSEI1</name>
<feature type="transmembrane region" description="Helical" evidence="10">
    <location>
        <begin position="47"/>
        <end position="66"/>
    </location>
</feature>
<keyword evidence="7" id="KW-0067">ATP-binding</keyword>
<sequence length="479" mass="49697">MDGPWFRRNLRYLLIDLLTAAAFTTVFLVSATKWGGTQPAPHQPVDAFAYGLLIGIAAILLIRRWAPRPALVVEAALVGIFLGVGYPEGPYFIAMAIVGLTVGRTSGRREAAWAAICATCLVAAGNVASFDRGHAGGGWDLFAGFAASLLVGAAPVVVGALIQEHRSWRVTAEGEAHARLIDAERLRMAREVHDVVGHSLSIISLQAGVALHVLDRRPEQAQLSLEAIRRTSIEALDELRATLALTRAGQSEAVPPVGESSTDAPVAGELVAREPVAGAAGTAGDAATAAGKAGWHLDRVAPPDSRPPVVATGAPSAERTPLTGLGRLPGLLSEVRLCGVLVDAATSGPLDRLPADVDLAAYRIVQESLTNVLRHARGARVAVRVCAEDARVTIDVTNLPERPLADTAPVSPTPYGHGLTGLRERAMELGGELAAGPHGAGGWQVSARLPLPRGGPGGRTGTMSQAGNYGRNAASGGSR</sequence>
<evidence type="ECO:0000259" key="11">
    <source>
        <dbReference type="Pfam" id="PF07730"/>
    </source>
</evidence>
<evidence type="ECO:0000256" key="2">
    <source>
        <dbReference type="ARBA" id="ARBA00012438"/>
    </source>
</evidence>
<evidence type="ECO:0000256" key="4">
    <source>
        <dbReference type="ARBA" id="ARBA00022679"/>
    </source>
</evidence>
<feature type="transmembrane region" description="Helical" evidence="10">
    <location>
        <begin position="12"/>
        <end position="35"/>
    </location>
</feature>
<feature type="transmembrane region" description="Helical" evidence="10">
    <location>
        <begin position="112"/>
        <end position="130"/>
    </location>
</feature>
<keyword evidence="10" id="KW-0812">Transmembrane</keyword>
<feature type="region of interest" description="Disordered" evidence="9">
    <location>
        <begin position="451"/>
        <end position="479"/>
    </location>
</feature>
<dbReference type="InterPro" id="IPR036890">
    <property type="entry name" value="HATPase_C_sf"/>
</dbReference>
<dbReference type="EMBL" id="CP002299">
    <property type="protein sequence ID" value="ADP84784.1"/>
    <property type="molecule type" value="Genomic_DNA"/>
</dbReference>
<keyword evidence="6 12" id="KW-0418">Kinase</keyword>
<dbReference type="GO" id="GO:0046983">
    <property type="term" value="F:protein dimerization activity"/>
    <property type="evidence" value="ECO:0007669"/>
    <property type="project" value="InterPro"/>
</dbReference>
<dbReference type="RefSeq" id="WP_013427895.1">
    <property type="nucleotide sequence ID" value="NC_014666.1"/>
</dbReference>
<feature type="region of interest" description="Disordered" evidence="9">
    <location>
        <begin position="297"/>
        <end position="322"/>
    </location>
</feature>
<keyword evidence="3" id="KW-0597">Phosphoprotein</keyword>
<evidence type="ECO:0000256" key="8">
    <source>
        <dbReference type="ARBA" id="ARBA00023012"/>
    </source>
</evidence>
<accession>E3JDL8</accession>
<evidence type="ECO:0000256" key="9">
    <source>
        <dbReference type="SAM" id="MobiDB-lite"/>
    </source>
</evidence>
<comment type="catalytic activity">
    <reaction evidence="1">
        <text>ATP + protein L-histidine = ADP + protein N-phospho-L-histidine.</text>
        <dbReference type="EC" id="2.7.13.3"/>
    </reaction>
</comment>
<dbReference type="InterPro" id="IPR050482">
    <property type="entry name" value="Sensor_HK_TwoCompSys"/>
</dbReference>
<proteinExistence type="predicted"/>
<evidence type="ECO:0000313" key="12">
    <source>
        <dbReference type="EMBL" id="ADP84784.1"/>
    </source>
</evidence>
<reference evidence="12 13" key="1">
    <citation type="submission" date="2010-10" db="EMBL/GenBank/DDBJ databases">
        <title>Complete sequence of Frankia sp. EuI1c.</title>
        <authorList>
            <consortium name="US DOE Joint Genome Institute"/>
            <person name="Lucas S."/>
            <person name="Copeland A."/>
            <person name="Lapidus A."/>
            <person name="Cheng J.-F."/>
            <person name="Bruce D."/>
            <person name="Goodwin L."/>
            <person name="Pitluck S."/>
            <person name="Chertkov O."/>
            <person name="Detter J.C."/>
            <person name="Han C."/>
            <person name="Tapia R."/>
            <person name="Land M."/>
            <person name="Hauser L."/>
            <person name="Jeffries C."/>
            <person name="Kyrpides N."/>
            <person name="Ivanova N."/>
            <person name="Mikhailova N."/>
            <person name="Beauchemin N."/>
            <person name="Sen A."/>
            <person name="Sur S.A."/>
            <person name="Gtari M."/>
            <person name="Wall L."/>
            <person name="Tisa L."/>
            <person name="Woyke T."/>
        </authorList>
    </citation>
    <scope>NUCLEOTIDE SEQUENCE [LARGE SCALE GENOMIC DNA]</scope>
    <source>
        <strain evidence="13">DSM 45817 / CECT 9037 / EuI1c</strain>
    </source>
</reference>
<dbReference type="PANTHER" id="PTHR24421:SF10">
    <property type="entry name" value="NITRATE_NITRITE SENSOR PROTEIN NARQ"/>
    <property type="match status" value="1"/>
</dbReference>
<dbReference type="CDD" id="cd16917">
    <property type="entry name" value="HATPase_UhpB-NarQ-NarX-like"/>
    <property type="match status" value="1"/>
</dbReference>
<gene>
    <name evidence="12" type="ordered locus">FraEuI1c_6815</name>
</gene>
<dbReference type="STRING" id="298654.FraEuI1c_6815"/>
<evidence type="ECO:0000313" key="13">
    <source>
        <dbReference type="Proteomes" id="UP000002484"/>
    </source>
</evidence>
<evidence type="ECO:0000256" key="10">
    <source>
        <dbReference type="SAM" id="Phobius"/>
    </source>
</evidence>